<proteinExistence type="inferred from homology"/>
<evidence type="ECO:0000313" key="3">
    <source>
        <dbReference type="EMBL" id="AJD48576.1"/>
    </source>
</evidence>
<dbReference type="Proteomes" id="UP000006764">
    <property type="component" value="Chromosome"/>
</dbReference>
<dbReference type="Pfam" id="PF05166">
    <property type="entry name" value="YcgL"/>
    <property type="match status" value="1"/>
</dbReference>
<dbReference type="PANTHER" id="PTHR38109:SF1">
    <property type="entry name" value="PROTEIN YCGL"/>
    <property type="match status" value="1"/>
</dbReference>
<keyword evidence="4" id="KW-1185">Reference proteome</keyword>
<dbReference type="InterPro" id="IPR038068">
    <property type="entry name" value="YcgL-like_sf"/>
</dbReference>
<dbReference type="SUPFAM" id="SSF160191">
    <property type="entry name" value="YcgL-like"/>
    <property type="match status" value="1"/>
</dbReference>
<evidence type="ECO:0000259" key="2">
    <source>
        <dbReference type="PROSITE" id="PS51648"/>
    </source>
</evidence>
<dbReference type="HAMAP" id="MF_01866">
    <property type="entry name" value="UPF0745"/>
    <property type="match status" value="1"/>
</dbReference>
<dbReference type="InterPro" id="IPR027354">
    <property type="entry name" value="YcgL_dom"/>
</dbReference>
<dbReference type="Gene3D" id="3.10.510.20">
    <property type="entry name" value="YcgL domain"/>
    <property type="match status" value="1"/>
</dbReference>
<feature type="domain" description="YcgL" evidence="2">
    <location>
        <begin position="8"/>
        <end position="92"/>
    </location>
</feature>
<organism evidence="3 4">
    <name type="scientific">Isoalcanivorax pacificus W11-5</name>
    <dbReference type="NCBI Taxonomy" id="391936"/>
    <lineage>
        <taxon>Bacteria</taxon>
        <taxon>Pseudomonadati</taxon>
        <taxon>Pseudomonadota</taxon>
        <taxon>Gammaproteobacteria</taxon>
        <taxon>Oceanospirillales</taxon>
        <taxon>Alcanivoracaceae</taxon>
        <taxon>Isoalcanivorax</taxon>
    </lineage>
</organism>
<accession>A0A0B4XNC0</accession>
<dbReference type="HOGENOM" id="CLU_155118_2_0_6"/>
<dbReference type="PROSITE" id="PS51648">
    <property type="entry name" value="YCGL"/>
    <property type="match status" value="1"/>
</dbReference>
<dbReference type="EMBL" id="CP004387">
    <property type="protein sequence ID" value="AJD48576.1"/>
    <property type="molecule type" value="Genomic_DNA"/>
</dbReference>
<name>A0A0B4XNC0_9GAMM</name>
<dbReference type="RefSeq" id="WP_008735024.1">
    <property type="nucleotide sequence ID" value="NZ_CP004387.1"/>
</dbReference>
<evidence type="ECO:0000313" key="4">
    <source>
        <dbReference type="Proteomes" id="UP000006764"/>
    </source>
</evidence>
<gene>
    <name evidence="3" type="ORF">S7S_10820</name>
</gene>
<dbReference type="KEGG" id="apac:S7S_10820"/>
<dbReference type="AlphaFoldDB" id="A0A0B4XNC0"/>
<protein>
    <recommendedName>
        <fullName evidence="1">YcgL domain-containing protein S7S_10820</fullName>
    </recommendedName>
</protein>
<reference evidence="3 4" key="1">
    <citation type="journal article" date="2012" name="J. Bacteriol.">
        <title>Genome sequence of an alkane-degrading bacterium, Alcanivorax pacificus type strain W11-5, isolated from deep sea sediment.</title>
        <authorList>
            <person name="Lai Q."/>
            <person name="Shao Z."/>
        </authorList>
    </citation>
    <scope>NUCLEOTIDE SEQUENCE [LARGE SCALE GENOMIC DNA]</scope>
    <source>
        <strain evidence="3 4">W11-5</strain>
    </source>
</reference>
<dbReference type="PANTHER" id="PTHR38109">
    <property type="entry name" value="PROTEIN YCGL"/>
    <property type="match status" value="1"/>
</dbReference>
<sequence length="99" mass="11332">MTDMTRHLICSIYRSSRQDEMYLYVDKRRGLDAVPEALMSRFGAPKHVADMLLRPEKPLARVDVDKVRAALREQGWFLQMPPPPEPDLYLAKGHPGRGA</sequence>
<dbReference type="STRING" id="391936.S7S_10820"/>
<evidence type="ECO:0000256" key="1">
    <source>
        <dbReference type="HAMAP-Rule" id="MF_01866"/>
    </source>
</evidence>